<reference evidence="1" key="1">
    <citation type="submission" date="2024-03" db="EMBL/GenBank/DDBJ databases">
        <title>Complete genome sequence of Sulfurisphaera javensis strain KD-1.</title>
        <authorList>
            <person name="Sakai H."/>
            <person name="Nur N."/>
            <person name="Suwanto A."/>
            <person name="Kurosawa N."/>
        </authorList>
    </citation>
    <scope>NUCLEOTIDE SEQUENCE</scope>
    <source>
        <strain evidence="1">KD-1</strain>
    </source>
</reference>
<gene>
    <name evidence="1" type="ORF">SJAV_01930</name>
</gene>
<dbReference type="EMBL" id="AP031322">
    <property type="protein sequence ID" value="BFH72249.1"/>
    <property type="molecule type" value="Genomic_DNA"/>
</dbReference>
<protein>
    <submittedName>
        <fullName evidence="1">Uncharacterized protein</fullName>
    </submittedName>
</protein>
<name>A0AAT9GMX7_9CREN</name>
<proteinExistence type="predicted"/>
<accession>A0AAT9GMX7</accession>
<dbReference type="AlphaFoldDB" id="A0AAT9GMX7"/>
<dbReference type="RefSeq" id="WP_369610489.1">
    <property type="nucleotide sequence ID" value="NZ_AP031322.1"/>
</dbReference>
<dbReference type="KEGG" id="sjv:SJAV_01930"/>
<sequence length="80" mass="9100">MINELYGLYTSDNSNISCQSFNCPVKIVEDNEYGIIVKLSNNPPYKVDSHEAFVMIFRDIEGNIVSIDIEYKGMNDDSDN</sequence>
<organism evidence="1">
    <name type="scientific">Sulfurisphaera javensis</name>
    <dbReference type="NCBI Taxonomy" id="2049879"/>
    <lineage>
        <taxon>Archaea</taxon>
        <taxon>Thermoproteota</taxon>
        <taxon>Thermoprotei</taxon>
        <taxon>Sulfolobales</taxon>
        <taxon>Sulfolobaceae</taxon>
        <taxon>Sulfurisphaera</taxon>
    </lineage>
</organism>
<evidence type="ECO:0000313" key="1">
    <source>
        <dbReference type="EMBL" id="BFH72249.1"/>
    </source>
</evidence>
<dbReference type="GeneID" id="92353127"/>